<sequence length="615" mass="67237">MRITLVSLHPAPSPQAIPLANAFLKGFAAETGAEIRLEDFFVGDDALACAHNLAERQPAAIGFSLYVWNRAACLAIAAEVRRRMPRVLLFAGGPEVTADPHGVLDGSSLDLVIVGEGEKPFATLCTRLAGNAPLEGIPGILLPGAATPFTPAAPLADLDVIPSPYLEGFLDYGRYPGILWQLSRGCGFTCDFCFDSRGQHGVRRFSLERIESELRHFAKGGVSQVFVLDSTFNQDLKRAKAILRLIKRIAPGIHFHFEVRSEFIDRELANLFSQITCSLQIGLQSADSHVLRGVGRSFRPDDFVARISLLNESGATFGFDLIYGLPGDTLAGFRRSLDFALALYPNHLDIFPLAVLPGTPLAERSAAIGLNHLPQPPYTLLSSPTISAGDMTVARRLATACDIFYTRGKAVAWFNEAVKALKTSPSDFLNLFSQWLLTVQDAQISESDLDDQTVWQLQRDFLGSAFGKPGLKRLLPVVLDLVDYHYHYAAALLTPPEQPPGRNKDKGRLLHIPLRLAGSVRLVEFRYEILEILDAGVPDIRRLADTLVPVGSFAAIYPGRDGVCTESLAEPYFRLLERLNGTDPAGRIAADLELEADEATHFLLFALTEGIVLRS</sequence>
<dbReference type="EMBL" id="SRSD01000001">
    <property type="protein sequence ID" value="KAA0895441.1"/>
    <property type="molecule type" value="Genomic_DNA"/>
</dbReference>
<proteinExistence type="predicted"/>
<gene>
    <name evidence="8" type="ORF">ET418_02670</name>
</gene>
<name>A0A5A9XV11_9BACT</name>
<evidence type="ECO:0000256" key="5">
    <source>
        <dbReference type="ARBA" id="ARBA00023014"/>
    </source>
</evidence>
<dbReference type="InterPro" id="IPR006158">
    <property type="entry name" value="Cobalamin-bd"/>
</dbReference>
<dbReference type="InterPro" id="IPR051198">
    <property type="entry name" value="BchE-like"/>
</dbReference>
<dbReference type="InterPro" id="IPR023404">
    <property type="entry name" value="rSAM_horseshoe"/>
</dbReference>
<evidence type="ECO:0000259" key="6">
    <source>
        <dbReference type="PROSITE" id="PS51332"/>
    </source>
</evidence>
<evidence type="ECO:0000313" key="9">
    <source>
        <dbReference type="Proteomes" id="UP000324298"/>
    </source>
</evidence>
<dbReference type="RefSeq" id="WP_149306081.1">
    <property type="nucleotide sequence ID" value="NZ_SRSD01000001.1"/>
</dbReference>
<dbReference type="InterPro" id="IPR007197">
    <property type="entry name" value="rSAM"/>
</dbReference>
<dbReference type="Pfam" id="PF04055">
    <property type="entry name" value="Radical_SAM"/>
    <property type="match status" value="1"/>
</dbReference>
<dbReference type="Gene3D" id="3.40.50.280">
    <property type="entry name" value="Cobalamin-binding domain"/>
    <property type="match status" value="1"/>
</dbReference>
<dbReference type="InterPro" id="IPR034466">
    <property type="entry name" value="Methyltransferase_Class_B"/>
</dbReference>
<comment type="cofactor">
    <cofactor evidence="1">
        <name>[4Fe-4S] cluster</name>
        <dbReference type="ChEBI" id="CHEBI:49883"/>
    </cofactor>
</comment>
<dbReference type="Gene3D" id="3.80.30.20">
    <property type="entry name" value="tm_1862 like domain"/>
    <property type="match status" value="1"/>
</dbReference>
<dbReference type="PROSITE" id="PS51332">
    <property type="entry name" value="B12_BINDING"/>
    <property type="match status" value="1"/>
</dbReference>
<dbReference type="AlphaFoldDB" id="A0A5A9XV11"/>
<dbReference type="SUPFAM" id="SSF102114">
    <property type="entry name" value="Radical SAM enzymes"/>
    <property type="match status" value="1"/>
</dbReference>
<evidence type="ECO:0000256" key="2">
    <source>
        <dbReference type="ARBA" id="ARBA00022691"/>
    </source>
</evidence>
<dbReference type="GO" id="GO:0003824">
    <property type="term" value="F:catalytic activity"/>
    <property type="evidence" value="ECO:0007669"/>
    <property type="project" value="InterPro"/>
</dbReference>
<evidence type="ECO:0000313" key="8">
    <source>
        <dbReference type="EMBL" id="KAA0895441.1"/>
    </source>
</evidence>
<dbReference type="InterPro" id="IPR058240">
    <property type="entry name" value="rSAM_sf"/>
</dbReference>
<protein>
    <submittedName>
        <fullName evidence="8">Radical SAM protein</fullName>
    </submittedName>
</protein>
<dbReference type="SMART" id="SM00729">
    <property type="entry name" value="Elp3"/>
    <property type="match status" value="1"/>
</dbReference>
<dbReference type="OrthoDB" id="9762608at2"/>
<accession>A0A5A9XV11</accession>
<evidence type="ECO:0000256" key="3">
    <source>
        <dbReference type="ARBA" id="ARBA00022723"/>
    </source>
</evidence>
<dbReference type="SFLD" id="SFLDS00029">
    <property type="entry name" value="Radical_SAM"/>
    <property type="match status" value="1"/>
</dbReference>
<dbReference type="GO" id="GO:0031419">
    <property type="term" value="F:cobalamin binding"/>
    <property type="evidence" value="ECO:0007669"/>
    <property type="project" value="InterPro"/>
</dbReference>
<dbReference type="GO" id="GO:0005829">
    <property type="term" value="C:cytosol"/>
    <property type="evidence" value="ECO:0007669"/>
    <property type="project" value="TreeGrafter"/>
</dbReference>
<evidence type="ECO:0000256" key="1">
    <source>
        <dbReference type="ARBA" id="ARBA00001966"/>
    </source>
</evidence>
<comment type="caution">
    <text evidence="8">The sequence shown here is derived from an EMBL/GenBank/DDBJ whole genome shotgun (WGS) entry which is preliminary data.</text>
</comment>
<dbReference type="GO" id="GO:0046872">
    <property type="term" value="F:metal ion binding"/>
    <property type="evidence" value="ECO:0007669"/>
    <property type="project" value="UniProtKB-KW"/>
</dbReference>
<keyword evidence="4" id="KW-0408">Iron</keyword>
<feature type="domain" description="Radical SAM core" evidence="7">
    <location>
        <begin position="172"/>
        <end position="384"/>
    </location>
</feature>
<dbReference type="Proteomes" id="UP000324298">
    <property type="component" value="Unassembled WGS sequence"/>
</dbReference>
<dbReference type="PANTHER" id="PTHR43409:SF16">
    <property type="entry name" value="SLR0320 PROTEIN"/>
    <property type="match status" value="1"/>
</dbReference>
<dbReference type="CDD" id="cd01335">
    <property type="entry name" value="Radical_SAM"/>
    <property type="match status" value="1"/>
</dbReference>
<keyword evidence="3" id="KW-0479">Metal-binding</keyword>
<dbReference type="SFLD" id="SFLDG01082">
    <property type="entry name" value="B12-binding_domain_containing"/>
    <property type="match status" value="1"/>
</dbReference>
<dbReference type="PROSITE" id="PS51918">
    <property type="entry name" value="RADICAL_SAM"/>
    <property type="match status" value="1"/>
</dbReference>
<dbReference type="PANTHER" id="PTHR43409">
    <property type="entry name" value="ANAEROBIC MAGNESIUM-PROTOPORPHYRIN IX MONOMETHYL ESTER CYCLASE-RELATED"/>
    <property type="match status" value="1"/>
</dbReference>
<dbReference type="SFLD" id="SFLDG01123">
    <property type="entry name" value="methyltransferase_(Class_B)"/>
    <property type="match status" value="1"/>
</dbReference>
<evidence type="ECO:0000256" key="4">
    <source>
        <dbReference type="ARBA" id="ARBA00023004"/>
    </source>
</evidence>
<keyword evidence="5" id="KW-0411">Iron-sulfur</keyword>
<dbReference type="Pfam" id="PF02310">
    <property type="entry name" value="B12-binding"/>
    <property type="match status" value="1"/>
</dbReference>
<keyword evidence="2" id="KW-0949">S-adenosyl-L-methionine</keyword>
<organism evidence="8 9">
    <name type="scientific">Oryzomonas rubra</name>
    <dbReference type="NCBI Taxonomy" id="2509454"/>
    <lineage>
        <taxon>Bacteria</taxon>
        <taxon>Pseudomonadati</taxon>
        <taxon>Thermodesulfobacteriota</taxon>
        <taxon>Desulfuromonadia</taxon>
        <taxon>Geobacterales</taxon>
        <taxon>Geobacteraceae</taxon>
        <taxon>Oryzomonas</taxon>
    </lineage>
</organism>
<reference evidence="8 9" key="1">
    <citation type="submission" date="2019-04" db="EMBL/GenBank/DDBJ databases">
        <title>Geobacter ruber sp. nov., ferric-reducing bacteria isolated from paddy soil.</title>
        <authorList>
            <person name="Xu Z."/>
            <person name="Masuda Y."/>
            <person name="Itoh H."/>
            <person name="Senoo K."/>
        </authorList>
    </citation>
    <scope>NUCLEOTIDE SEQUENCE [LARGE SCALE GENOMIC DNA]</scope>
    <source>
        <strain evidence="8 9">Red88</strain>
    </source>
</reference>
<dbReference type="InterPro" id="IPR006638">
    <property type="entry name" value="Elp3/MiaA/NifB-like_rSAM"/>
</dbReference>
<dbReference type="CDD" id="cd02068">
    <property type="entry name" value="radical_SAM_B12_BD"/>
    <property type="match status" value="1"/>
</dbReference>
<evidence type="ECO:0000259" key="7">
    <source>
        <dbReference type="PROSITE" id="PS51918"/>
    </source>
</evidence>
<dbReference type="GO" id="GO:0051539">
    <property type="term" value="F:4 iron, 4 sulfur cluster binding"/>
    <property type="evidence" value="ECO:0007669"/>
    <property type="project" value="UniProtKB-KW"/>
</dbReference>
<keyword evidence="9" id="KW-1185">Reference proteome</keyword>
<feature type="domain" description="B12-binding" evidence="6">
    <location>
        <begin position="2"/>
        <end position="135"/>
    </location>
</feature>